<proteinExistence type="predicted"/>
<dbReference type="VEuPathDB" id="FungiDB:CPAG_09288"/>
<reference evidence="2" key="2">
    <citation type="journal article" date="2009" name="Genome Res.">
        <title>Comparative genomic analyses of the human fungal pathogens Coccidioides and their relatives.</title>
        <authorList>
            <person name="Sharpton T.J."/>
            <person name="Stajich J.E."/>
            <person name="Rounsley S.D."/>
            <person name="Gardner M.J."/>
            <person name="Wortman J.R."/>
            <person name="Jordar V.S."/>
            <person name="Maiti R."/>
            <person name="Kodira C.D."/>
            <person name="Neafsey D.E."/>
            <person name="Zeng Q."/>
            <person name="Hung C.-Y."/>
            <person name="McMahan C."/>
            <person name="Muszewska A."/>
            <person name="Grynberg M."/>
            <person name="Mandel M.A."/>
            <person name="Kellner E.M."/>
            <person name="Barker B.M."/>
            <person name="Galgiani J.N."/>
            <person name="Orbach M.J."/>
            <person name="Kirkland T.N."/>
            <person name="Cole G.T."/>
            <person name="Henn M.R."/>
            <person name="Birren B.W."/>
            <person name="Taylor J.W."/>
        </authorList>
    </citation>
    <scope>NUCLEOTIDE SEQUENCE [LARGE SCALE GENOMIC DNA]</scope>
    <source>
        <strain evidence="2">RMSCC 3488</strain>
    </source>
</reference>
<name>A0A0J6FV13_COCPO</name>
<organism evidence="1 2">
    <name type="scientific">Coccidioides posadasii RMSCC 3488</name>
    <dbReference type="NCBI Taxonomy" id="454284"/>
    <lineage>
        <taxon>Eukaryota</taxon>
        <taxon>Fungi</taxon>
        <taxon>Dikarya</taxon>
        <taxon>Ascomycota</taxon>
        <taxon>Pezizomycotina</taxon>
        <taxon>Eurotiomycetes</taxon>
        <taxon>Eurotiomycetidae</taxon>
        <taxon>Onygenales</taxon>
        <taxon>Onygenaceae</taxon>
        <taxon>Coccidioides</taxon>
    </lineage>
</organism>
<accession>A0A0J6FV13</accession>
<dbReference type="Proteomes" id="UP000054567">
    <property type="component" value="Unassembled WGS sequence"/>
</dbReference>
<dbReference type="EMBL" id="DS268114">
    <property type="protein sequence ID" value="KMM72999.1"/>
    <property type="molecule type" value="Genomic_DNA"/>
</dbReference>
<reference evidence="1 2" key="1">
    <citation type="submission" date="2007-06" db="EMBL/GenBank/DDBJ databases">
        <title>The Genome Sequence of Coccidioides posadasii RMSCC_3488.</title>
        <authorList>
            <consortium name="Coccidioides Genome Resources Consortium"/>
            <consortium name="The Broad Institute Genome Sequencing Platform"/>
            <person name="Henn M.R."/>
            <person name="Sykes S."/>
            <person name="Young S."/>
            <person name="Jaffe D."/>
            <person name="Berlin A."/>
            <person name="Alvarez P."/>
            <person name="Butler J."/>
            <person name="Gnerre S."/>
            <person name="Grabherr M."/>
            <person name="Mauceli E."/>
            <person name="Brockman W."/>
            <person name="Kodira C."/>
            <person name="Alvarado L."/>
            <person name="Zeng Q."/>
            <person name="Crawford M."/>
            <person name="Antoine C."/>
            <person name="Devon K."/>
            <person name="Galgiani J."/>
            <person name="Orsborn K."/>
            <person name="Lewis M.L."/>
            <person name="Nusbaum C."/>
            <person name="Galagan J."/>
            <person name="Birren B."/>
        </authorList>
    </citation>
    <scope>NUCLEOTIDE SEQUENCE [LARGE SCALE GENOMIC DNA]</scope>
    <source>
        <strain evidence="1 2">RMSCC 3488</strain>
    </source>
</reference>
<sequence length="127" mass="13658">MAMPLDVAFVEISRQHYRNSSAQTPGDFVFPNSVFNQVLESMLAARKASGKAARSLRSYNCVRPVPKPGLTLMSSVDNWTVGYCTPPVTHGSALKNAQFVSEGNLGLNAMLGVLAALRSTVDSLAER</sequence>
<reference evidence="2" key="3">
    <citation type="journal article" date="2010" name="Genome Res.">
        <title>Population genomic sequencing of Coccidioides fungi reveals recent hybridization and transposon control.</title>
        <authorList>
            <person name="Neafsey D.E."/>
            <person name="Barker B.M."/>
            <person name="Sharpton T.J."/>
            <person name="Stajich J.E."/>
            <person name="Park D.J."/>
            <person name="Whiston E."/>
            <person name="Hung C.-Y."/>
            <person name="McMahan C."/>
            <person name="White J."/>
            <person name="Sykes S."/>
            <person name="Heiman D."/>
            <person name="Young S."/>
            <person name="Zeng Q."/>
            <person name="Abouelleil A."/>
            <person name="Aftuck L."/>
            <person name="Bessette D."/>
            <person name="Brown A."/>
            <person name="FitzGerald M."/>
            <person name="Lui A."/>
            <person name="Macdonald J.P."/>
            <person name="Priest M."/>
            <person name="Orbach M.J."/>
            <person name="Galgiani J.N."/>
            <person name="Kirkland T.N."/>
            <person name="Cole G.T."/>
            <person name="Birren B.W."/>
            <person name="Henn M.R."/>
            <person name="Taylor J.W."/>
            <person name="Rounsley S.D."/>
        </authorList>
    </citation>
    <scope>NUCLEOTIDE SEQUENCE [LARGE SCALE GENOMIC DNA]</scope>
    <source>
        <strain evidence="2">RMSCC 3488</strain>
    </source>
</reference>
<evidence type="ECO:0000313" key="2">
    <source>
        <dbReference type="Proteomes" id="UP000054567"/>
    </source>
</evidence>
<evidence type="ECO:0000313" key="1">
    <source>
        <dbReference type="EMBL" id="KMM72999.1"/>
    </source>
</evidence>
<gene>
    <name evidence="1" type="ORF">CPAG_09288</name>
</gene>
<dbReference type="AlphaFoldDB" id="A0A0J6FV13"/>
<protein>
    <submittedName>
        <fullName evidence="1">Uncharacterized protein</fullName>
    </submittedName>
</protein>